<evidence type="ECO:0000256" key="9">
    <source>
        <dbReference type="ARBA" id="ARBA00023136"/>
    </source>
</evidence>
<keyword evidence="6" id="KW-0862">Zinc</keyword>
<evidence type="ECO:0000256" key="8">
    <source>
        <dbReference type="ARBA" id="ARBA00023049"/>
    </source>
</evidence>
<dbReference type="PROSITE" id="PS50106">
    <property type="entry name" value="PDZ"/>
    <property type="match status" value="1"/>
</dbReference>
<evidence type="ECO:0000256" key="4">
    <source>
        <dbReference type="ARBA" id="ARBA00022692"/>
    </source>
</evidence>
<dbReference type="AlphaFoldDB" id="A0A644Z6T8"/>
<gene>
    <name evidence="13" type="ORF">SDC9_81016</name>
</gene>
<evidence type="ECO:0000313" key="13">
    <source>
        <dbReference type="EMBL" id="MPM34433.1"/>
    </source>
</evidence>
<dbReference type="SMART" id="SM00228">
    <property type="entry name" value="PDZ"/>
    <property type="match status" value="3"/>
</dbReference>
<feature type="transmembrane region" description="Helical" evidence="11">
    <location>
        <begin position="110"/>
        <end position="133"/>
    </location>
</feature>
<dbReference type="CDD" id="cd23081">
    <property type="entry name" value="cpPDZ_EcRseP-like"/>
    <property type="match status" value="1"/>
</dbReference>
<evidence type="ECO:0000256" key="10">
    <source>
        <dbReference type="SAM" id="MobiDB-lite"/>
    </source>
</evidence>
<evidence type="ECO:0000256" key="5">
    <source>
        <dbReference type="ARBA" id="ARBA00022801"/>
    </source>
</evidence>
<keyword evidence="7 11" id="KW-1133">Transmembrane helix</keyword>
<dbReference type="GO" id="GO:0004222">
    <property type="term" value="F:metalloendopeptidase activity"/>
    <property type="evidence" value="ECO:0007669"/>
    <property type="project" value="InterPro"/>
</dbReference>
<keyword evidence="9 11" id="KW-0472">Membrane</keyword>
<dbReference type="GO" id="GO:0006508">
    <property type="term" value="P:proteolysis"/>
    <property type="evidence" value="ECO:0007669"/>
    <property type="project" value="UniProtKB-KW"/>
</dbReference>
<keyword evidence="3" id="KW-0645">Protease</keyword>
<evidence type="ECO:0000256" key="6">
    <source>
        <dbReference type="ARBA" id="ARBA00022833"/>
    </source>
</evidence>
<evidence type="ECO:0000259" key="12">
    <source>
        <dbReference type="PROSITE" id="PS50106"/>
    </source>
</evidence>
<feature type="transmembrane region" description="Helical" evidence="11">
    <location>
        <begin position="510"/>
        <end position="533"/>
    </location>
</feature>
<reference evidence="13" key="1">
    <citation type="submission" date="2019-08" db="EMBL/GenBank/DDBJ databases">
        <authorList>
            <person name="Kucharzyk K."/>
            <person name="Murdoch R.W."/>
            <person name="Higgins S."/>
            <person name="Loffler F."/>
        </authorList>
    </citation>
    <scope>NUCLEOTIDE SEQUENCE</scope>
</reference>
<feature type="compositionally biased region" description="Basic and acidic residues" evidence="10">
    <location>
        <begin position="559"/>
        <end position="570"/>
    </location>
</feature>
<protein>
    <recommendedName>
        <fullName evidence="12">PDZ domain-containing protein</fullName>
    </recommendedName>
</protein>
<dbReference type="CDD" id="cd06163">
    <property type="entry name" value="S2P-M50_PDZ_RseP-like"/>
    <property type="match status" value="1"/>
</dbReference>
<feature type="transmembrane region" description="Helical" evidence="11">
    <location>
        <begin position="6"/>
        <end position="33"/>
    </location>
</feature>
<dbReference type="InterPro" id="IPR008915">
    <property type="entry name" value="Peptidase_M50"/>
</dbReference>
<dbReference type="GO" id="GO:0016020">
    <property type="term" value="C:membrane"/>
    <property type="evidence" value="ECO:0007669"/>
    <property type="project" value="UniProtKB-SubCell"/>
</dbReference>
<dbReference type="InterPro" id="IPR041489">
    <property type="entry name" value="PDZ_6"/>
</dbReference>
<evidence type="ECO:0000256" key="1">
    <source>
        <dbReference type="ARBA" id="ARBA00001947"/>
    </source>
</evidence>
<dbReference type="Pfam" id="PF02163">
    <property type="entry name" value="Peptidase_M50"/>
    <property type="match status" value="1"/>
</dbReference>
<comment type="subcellular location">
    <subcellularLocation>
        <location evidence="2">Membrane</location>
        <topology evidence="2">Multi-pass membrane protein</topology>
    </subcellularLocation>
</comment>
<sequence>MDYEYLINWFLSGLGMIGSILFVVFFFGMCVFVHELGHFLVARWRGLHVDAFSIGFKKIWAKKINGVEYRIGCLPLGGYVELPQVDSSDATPHAADGTELPRAKPLDRMLTGLAGPVCNILFGLALGCVVWWWGIPQDTPRMRTVEVASINPDSPEYRAGLRIGDRIVKINGKTFFMAWKDFVAEILTTIDEVDLEVERQGETVHISYLPATNPHMLQVEKTAYPFFLPRIPLEFHPDKGSPADRAGIRGGDELVSINGHDFDDFVSVQMLINYYGDKPLEFEMRRSDGERYTVTVTPEAVPDELNFLTVYYTGVVLGPNLQVQGLFRDFPAEKAGIMPGDTIVAYNGKPVHSFDTFTELVQEGADKESTLTVRRGGREETFKLTAKAVRPRSIGVSFMLRDHPTPWQQFYSLIELTAKSLRSMGVKLANSMGLTESQSNLSARNMSGPLGMAVMLYRSVQLSPAMGLYFVVMISFALAIFNLLPIPVLDGGHVFLALLEMIFRRPMPVLAVRWISYAFISFLVVLMVYVTWIDVLRVMDHSMRGSAPPAGTSAQSSGDSRDKPKDKPAEPGKQPLPAVGAQPEKAHE</sequence>
<comment type="caution">
    <text evidence="13">The sequence shown here is derived from an EMBL/GenBank/DDBJ whole genome shotgun (WGS) entry which is preliminary data.</text>
</comment>
<dbReference type="InterPro" id="IPR004387">
    <property type="entry name" value="Pept_M50_Zn"/>
</dbReference>
<keyword evidence="5" id="KW-0378">Hydrolase</keyword>
<dbReference type="EMBL" id="VSSQ01006972">
    <property type="protein sequence ID" value="MPM34433.1"/>
    <property type="molecule type" value="Genomic_DNA"/>
</dbReference>
<organism evidence="13">
    <name type="scientific">bioreactor metagenome</name>
    <dbReference type="NCBI Taxonomy" id="1076179"/>
    <lineage>
        <taxon>unclassified sequences</taxon>
        <taxon>metagenomes</taxon>
        <taxon>ecological metagenomes</taxon>
    </lineage>
</organism>
<comment type="cofactor">
    <cofactor evidence="1">
        <name>Zn(2+)</name>
        <dbReference type="ChEBI" id="CHEBI:29105"/>
    </cofactor>
</comment>
<dbReference type="InterPro" id="IPR036034">
    <property type="entry name" value="PDZ_sf"/>
</dbReference>
<evidence type="ECO:0000256" key="11">
    <source>
        <dbReference type="SAM" id="Phobius"/>
    </source>
</evidence>
<name>A0A644Z6T8_9ZZZZ</name>
<keyword evidence="4 11" id="KW-0812">Transmembrane</keyword>
<dbReference type="InterPro" id="IPR001478">
    <property type="entry name" value="PDZ"/>
</dbReference>
<keyword evidence="8" id="KW-0482">Metalloprotease</keyword>
<dbReference type="SUPFAM" id="SSF50156">
    <property type="entry name" value="PDZ domain-like"/>
    <property type="match status" value="3"/>
</dbReference>
<evidence type="ECO:0000256" key="3">
    <source>
        <dbReference type="ARBA" id="ARBA00022670"/>
    </source>
</evidence>
<feature type="domain" description="PDZ" evidence="12">
    <location>
        <begin position="145"/>
        <end position="201"/>
    </location>
</feature>
<dbReference type="PANTHER" id="PTHR42837">
    <property type="entry name" value="REGULATOR OF SIGMA-E PROTEASE RSEP"/>
    <property type="match status" value="1"/>
</dbReference>
<evidence type="ECO:0000256" key="2">
    <source>
        <dbReference type="ARBA" id="ARBA00004141"/>
    </source>
</evidence>
<feature type="region of interest" description="Disordered" evidence="10">
    <location>
        <begin position="544"/>
        <end position="588"/>
    </location>
</feature>
<proteinExistence type="predicted"/>
<dbReference type="PANTHER" id="PTHR42837:SF2">
    <property type="entry name" value="MEMBRANE METALLOPROTEASE ARASP2, CHLOROPLASTIC-RELATED"/>
    <property type="match status" value="1"/>
</dbReference>
<dbReference type="Pfam" id="PF17820">
    <property type="entry name" value="PDZ_6"/>
    <property type="match status" value="3"/>
</dbReference>
<accession>A0A644Z6T8</accession>
<dbReference type="Gene3D" id="2.30.42.10">
    <property type="match status" value="3"/>
</dbReference>
<feature type="transmembrane region" description="Helical" evidence="11">
    <location>
        <begin position="466"/>
        <end position="489"/>
    </location>
</feature>
<evidence type="ECO:0000256" key="7">
    <source>
        <dbReference type="ARBA" id="ARBA00022989"/>
    </source>
</evidence>